<feature type="binding site" evidence="5">
    <location>
        <position position="27"/>
    </location>
    <ligand>
        <name>xanthine</name>
        <dbReference type="ChEBI" id="CHEBI:17712"/>
    </ligand>
</feature>
<accession>A0A0J8D5F7</accession>
<reference evidence="8 9" key="1">
    <citation type="submission" date="2015-06" db="EMBL/GenBank/DDBJ databases">
        <title>Draft genome sequence of the purine-degrading Clostridium cylindrosporum HC-1 (DSM 605).</title>
        <authorList>
            <person name="Poehlein A."/>
            <person name="Schiel-Bengelsdorf B."/>
            <person name="Bengelsdorf F."/>
            <person name="Daniel R."/>
            <person name="Duerre P."/>
        </authorList>
    </citation>
    <scope>NUCLEOTIDE SEQUENCE [LARGE SCALE GENOMIC DNA]</scope>
    <source>
        <strain evidence="8 9">DSM 605</strain>
    </source>
</reference>
<dbReference type="UniPathway" id="UPA00602">
    <property type="reaction ID" value="UER00658"/>
</dbReference>
<evidence type="ECO:0000256" key="5">
    <source>
        <dbReference type="HAMAP-Rule" id="MF_01184"/>
    </source>
</evidence>
<keyword evidence="9" id="KW-1185">Reference proteome</keyword>
<gene>
    <name evidence="5 8" type="primary">xpt</name>
    <name evidence="8" type="ORF">CLCY_2c01400</name>
</gene>
<dbReference type="EC" id="2.4.2.22" evidence="5 6"/>
<dbReference type="EMBL" id="LFVU01000027">
    <property type="protein sequence ID" value="KMT21380.1"/>
    <property type="molecule type" value="Genomic_DNA"/>
</dbReference>
<comment type="subcellular location">
    <subcellularLocation>
        <location evidence="5">Cytoplasm</location>
    </subcellularLocation>
</comment>
<dbReference type="InterPro" id="IPR029057">
    <property type="entry name" value="PRTase-like"/>
</dbReference>
<proteinExistence type="inferred from homology"/>
<dbReference type="NCBIfam" id="TIGR01744">
    <property type="entry name" value="XPRTase"/>
    <property type="match status" value="1"/>
</dbReference>
<dbReference type="PANTHER" id="PTHR43864:SF1">
    <property type="entry name" value="XANTHINE PHOSPHORIBOSYLTRANSFERASE"/>
    <property type="match status" value="1"/>
</dbReference>
<feature type="domain" description="Phosphoribosyltransferase" evidence="7">
    <location>
        <begin position="23"/>
        <end position="159"/>
    </location>
</feature>
<dbReference type="InterPro" id="IPR010079">
    <property type="entry name" value="Xanthine_PRibTrfase"/>
</dbReference>
<dbReference type="Proteomes" id="UP000036756">
    <property type="component" value="Unassembled WGS sequence"/>
</dbReference>
<dbReference type="SUPFAM" id="SSF53271">
    <property type="entry name" value="PRTase-like"/>
    <property type="match status" value="1"/>
</dbReference>
<name>A0A0J8D5F7_CLOCY</name>
<dbReference type="Gene3D" id="3.40.50.2020">
    <property type="match status" value="1"/>
</dbReference>
<feature type="binding site" evidence="5">
    <location>
        <position position="156"/>
    </location>
    <ligand>
        <name>xanthine</name>
        <dbReference type="ChEBI" id="CHEBI:17712"/>
    </ligand>
</feature>
<dbReference type="HAMAP" id="MF_01184">
    <property type="entry name" value="XPRTase"/>
    <property type="match status" value="1"/>
</dbReference>
<evidence type="ECO:0000259" key="7">
    <source>
        <dbReference type="Pfam" id="PF00156"/>
    </source>
</evidence>
<feature type="binding site" evidence="5">
    <location>
        <begin position="128"/>
        <end position="132"/>
    </location>
    <ligand>
        <name>5-phospho-alpha-D-ribose 1-diphosphate</name>
        <dbReference type="ChEBI" id="CHEBI:58017"/>
    </ligand>
</feature>
<dbReference type="GO" id="GO:0005737">
    <property type="term" value="C:cytoplasm"/>
    <property type="evidence" value="ECO:0007669"/>
    <property type="project" value="UniProtKB-SubCell"/>
</dbReference>
<dbReference type="InterPro" id="IPR050118">
    <property type="entry name" value="Pur/Pyrimidine_PRTase"/>
</dbReference>
<keyword evidence="3 5" id="KW-0808">Transferase</keyword>
<evidence type="ECO:0000313" key="9">
    <source>
        <dbReference type="Proteomes" id="UP000036756"/>
    </source>
</evidence>
<evidence type="ECO:0000256" key="2">
    <source>
        <dbReference type="ARBA" id="ARBA00022676"/>
    </source>
</evidence>
<evidence type="ECO:0000256" key="1">
    <source>
        <dbReference type="ARBA" id="ARBA00022490"/>
    </source>
</evidence>
<dbReference type="InterPro" id="IPR000836">
    <property type="entry name" value="PRTase_dom"/>
</dbReference>
<evidence type="ECO:0000256" key="6">
    <source>
        <dbReference type="NCBIfam" id="TIGR01744"/>
    </source>
</evidence>
<evidence type="ECO:0000256" key="4">
    <source>
        <dbReference type="ARBA" id="ARBA00022726"/>
    </source>
</evidence>
<dbReference type="PANTHER" id="PTHR43864">
    <property type="entry name" value="HYPOXANTHINE/GUANINE PHOSPHORIBOSYLTRANSFERASE"/>
    <property type="match status" value="1"/>
</dbReference>
<keyword evidence="4 5" id="KW-0660">Purine salvage</keyword>
<dbReference type="GO" id="GO:0046110">
    <property type="term" value="P:xanthine metabolic process"/>
    <property type="evidence" value="ECO:0007669"/>
    <property type="project" value="UniProtKB-UniRule"/>
</dbReference>
<dbReference type="CDD" id="cd06223">
    <property type="entry name" value="PRTases_typeI"/>
    <property type="match status" value="1"/>
</dbReference>
<keyword evidence="2 5" id="KW-0328">Glycosyltransferase</keyword>
<dbReference type="Pfam" id="PF00156">
    <property type="entry name" value="Pribosyltran"/>
    <property type="match status" value="1"/>
</dbReference>
<comment type="pathway">
    <text evidence="5">Purine metabolism; XMP biosynthesis via salvage pathway; XMP from xanthine: step 1/1.</text>
</comment>
<dbReference type="STRING" id="1121307.CLCY_2c01400"/>
<comment type="catalytic activity">
    <reaction evidence="5">
        <text>XMP + diphosphate = xanthine + 5-phospho-alpha-D-ribose 1-diphosphate</text>
        <dbReference type="Rhea" id="RHEA:10800"/>
        <dbReference type="ChEBI" id="CHEBI:17712"/>
        <dbReference type="ChEBI" id="CHEBI:33019"/>
        <dbReference type="ChEBI" id="CHEBI:57464"/>
        <dbReference type="ChEBI" id="CHEBI:58017"/>
        <dbReference type="EC" id="2.4.2.22"/>
    </reaction>
</comment>
<dbReference type="GO" id="GO:0000310">
    <property type="term" value="F:xanthine phosphoribosyltransferase activity"/>
    <property type="evidence" value="ECO:0007669"/>
    <property type="project" value="UniProtKB-UniRule"/>
</dbReference>
<dbReference type="GO" id="GO:0032265">
    <property type="term" value="P:XMP salvage"/>
    <property type="evidence" value="ECO:0007669"/>
    <property type="project" value="UniProtKB-UniRule"/>
</dbReference>
<comment type="caution">
    <text evidence="8">The sequence shown here is derived from an EMBL/GenBank/DDBJ whole genome shotgun (WGS) entry which is preliminary data.</text>
</comment>
<dbReference type="GO" id="GO:0006166">
    <property type="term" value="P:purine ribonucleoside salvage"/>
    <property type="evidence" value="ECO:0007669"/>
    <property type="project" value="UniProtKB-KW"/>
</dbReference>
<comment type="similarity">
    <text evidence="5">Belongs to the purine/pyrimidine phosphoribosyltransferase family. Xpt subfamily.</text>
</comment>
<dbReference type="NCBIfam" id="NF006671">
    <property type="entry name" value="PRK09219.1"/>
    <property type="match status" value="1"/>
</dbReference>
<protein>
    <recommendedName>
        <fullName evidence="5 6">Xanthine phosphoribosyltransferase</fullName>
        <shortName evidence="5">XPRTase</shortName>
        <ecNumber evidence="5 6">2.4.2.22</ecNumber>
    </recommendedName>
</protein>
<dbReference type="RefSeq" id="WP_048570822.1">
    <property type="nucleotide sequence ID" value="NZ_LFVU01000027.1"/>
</dbReference>
<dbReference type="AlphaFoldDB" id="A0A0J8D5F7"/>
<sequence length="189" mass="20983">MELLKKRILTDGTISEGNILRVDSFLNHQIDVKLLNEIGKELQRRFQNETITKILTIEVSGIAIASIAAQYFDVPVVFAKKHQGINSDPDSYESHVFSYTKKQPYSIKVSKKFLSKDDKILIIDDFLASGSAVSGLLDILEQSEATVSGVGIIIEKNFQEGRQLLESKNIHLESLAIIDSISDGTVNFA</sequence>
<keyword evidence="1 5" id="KW-0963">Cytoplasm</keyword>
<evidence type="ECO:0000256" key="3">
    <source>
        <dbReference type="ARBA" id="ARBA00022679"/>
    </source>
</evidence>
<dbReference type="OrthoDB" id="9790678at2"/>
<dbReference type="PATRIC" id="fig|1121307.3.peg.997"/>
<organism evidence="8 9">
    <name type="scientific">Clostridium cylindrosporum DSM 605</name>
    <dbReference type="NCBI Taxonomy" id="1121307"/>
    <lineage>
        <taxon>Bacteria</taxon>
        <taxon>Bacillati</taxon>
        <taxon>Bacillota</taxon>
        <taxon>Clostridia</taxon>
        <taxon>Eubacteriales</taxon>
        <taxon>Clostridiaceae</taxon>
        <taxon>Clostridium</taxon>
    </lineage>
</organism>
<evidence type="ECO:0000313" key="8">
    <source>
        <dbReference type="EMBL" id="KMT21380.1"/>
    </source>
</evidence>
<comment type="function">
    <text evidence="5">Converts the preformed base xanthine, a product of nucleic acid breakdown, to xanthosine 5'-monophosphate (XMP), so it can be reused for RNA or DNA synthesis.</text>
</comment>
<comment type="subunit">
    <text evidence="5">Homodimer.</text>
</comment>
<feature type="binding site" evidence="5">
    <location>
        <position position="20"/>
    </location>
    <ligand>
        <name>xanthine</name>
        <dbReference type="ChEBI" id="CHEBI:17712"/>
    </ligand>
</feature>